<proteinExistence type="predicted"/>
<evidence type="ECO:0000313" key="1">
    <source>
        <dbReference type="EMBL" id="PSB29914.1"/>
    </source>
</evidence>
<keyword evidence="2" id="KW-1185">Reference proteome</keyword>
<evidence type="ECO:0000313" key="2">
    <source>
        <dbReference type="Proteomes" id="UP000239576"/>
    </source>
</evidence>
<protein>
    <submittedName>
        <fullName evidence="1">Uncharacterized protein</fullName>
    </submittedName>
</protein>
<dbReference type="RefSeq" id="WP_106256195.1">
    <property type="nucleotide sequence ID" value="NZ_CAWNSW010000007.1"/>
</dbReference>
<gene>
    <name evidence="1" type="ORF">C7B82_10195</name>
</gene>
<name>A0A2T1EB28_9CYAN</name>
<comment type="caution">
    <text evidence="1">The sequence shown here is derived from an EMBL/GenBank/DDBJ whole genome shotgun (WGS) entry which is preliminary data.</text>
</comment>
<accession>A0A2T1EB28</accession>
<dbReference type="AlphaFoldDB" id="A0A2T1EB28"/>
<sequence length="74" mass="7981">MFELFVYVVVVIAVLAVVAPGSAPASSPLLDLKTLSLQELKALGKQHNIPGWRAWKKTQTAIAKLQLVTPAADR</sequence>
<reference evidence="1 2" key="2">
    <citation type="submission" date="2018-03" db="EMBL/GenBank/DDBJ databases">
        <title>The ancient ancestry and fast evolution of plastids.</title>
        <authorList>
            <person name="Moore K.R."/>
            <person name="Magnabosco C."/>
            <person name="Momper L."/>
            <person name="Gold D.A."/>
            <person name="Bosak T."/>
            <person name="Fournier G.P."/>
        </authorList>
    </citation>
    <scope>NUCLEOTIDE SEQUENCE [LARGE SCALE GENOMIC DNA]</scope>
    <source>
        <strain evidence="1 2">ULC18</strain>
    </source>
</reference>
<reference evidence="2" key="1">
    <citation type="submission" date="2018-02" db="EMBL/GenBank/DDBJ databases">
        <authorList>
            <person name="Moore K."/>
            <person name="Momper L."/>
        </authorList>
    </citation>
    <scope>NUCLEOTIDE SEQUENCE [LARGE SCALE GENOMIC DNA]</scope>
    <source>
        <strain evidence="2">ULC18</strain>
    </source>
</reference>
<organism evidence="1 2">
    <name type="scientific">Stenomitos frigidus ULC18</name>
    <dbReference type="NCBI Taxonomy" id="2107698"/>
    <lineage>
        <taxon>Bacteria</taxon>
        <taxon>Bacillati</taxon>
        <taxon>Cyanobacteriota</taxon>
        <taxon>Cyanophyceae</taxon>
        <taxon>Leptolyngbyales</taxon>
        <taxon>Leptolyngbyaceae</taxon>
        <taxon>Stenomitos</taxon>
    </lineage>
</organism>
<dbReference type="Proteomes" id="UP000239576">
    <property type="component" value="Unassembled WGS sequence"/>
</dbReference>
<dbReference type="EMBL" id="PVWK01000057">
    <property type="protein sequence ID" value="PSB29914.1"/>
    <property type="molecule type" value="Genomic_DNA"/>
</dbReference>